<keyword evidence="2" id="KW-1185">Reference proteome</keyword>
<dbReference type="EMBL" id="SIDB01000012">
    <property type="protein sequence ID" value="KAI3424763.1"/>
    <property type="molecule type" value="Genomic_DNA"/>
</dbReference>
<accession>A0A9D4YSY4</accession>
<dbReference type="OrthoDB" id="528365at2759"/>
<sequence>MAAEPRADRSVDVEQASAAGRSPWTMGYQLNERYLAWDSSAQRQLILIWVAQQLDVTLPDVECRVAQLTLLLPGLDARLDRMQAKLVLALVSDLPAVTARILALRQILPSLNLGLLVAQHPWVLTDVSLEHVLAKVTQLREALGTRADVERVIQEEPMLLLADIKQVLAELQRLLPHLDPALVLQANPSQCLDMQTAGMKSSLEIDGGTGAA</sequence>
<gene>
    <name evidence="1" type="ORF">D9Q98_008152</name>
</gene>
<evidence type="ECO:0000313" key="2">
    <source>
        <dbReference type="Proteomes" id="UP001055712"/>
    </source>
</evidence>
<name>A0A9D4YSY4_CHLVU</name>
<reference evidence="1" key="2">
    <citation type="submission" date="2020-11" db="EMBL/GenBank/DDBJ databases">
        <authorList>
            <person name="Cecchin M."/>
            <person name="Marcolungo L."/>
            <person name="Rossato M."/>
            <person name="Girolomoni L."/>
            <person name="Cosentino E."/>
            <person name="Cuine S."/>
            <person name="Li-Beisson Y."/>
            <person name="Delledonne M."/>
            <person name="Ballottari M."/>
        </authorList>
    </citation>
    <scope>NUCLEOTIDE SEQUENCE</scope>
    <source>
        <strain evidence="1">211/11P</strain>
        <tissue evidence="1">Whole cell</tissue>
    </source>
</reference>
<evidence type="ECO:0000313" key="1">
    <source>
        <dbReference type="EMBL" id="KAI3424763.1"/>
    </source>
</evidence>
<protein>
    <submittedName>
        <fullName evidence="1">Uncharacterized protein</fullName>
    </submittedName>
</protein>
<proteinExistence type="predicted"/>
<organism evidence="1 2">
    <name type="scientific">Chlorella vulgaris</name>
    <name type="common">Green alga</name>
    <dbReference type="NCBI Taxonomy" id="3077"/>
    <lineage>
        <taxon>Eukaryota</taxon>
        <taxon>Viridiplantae</taxon>
        <taxon>Chlorophyta</taxon>
        <taxon>core chlorophytes</taxon>
        <taxon>Trebouxiophyceae</taxon>
        <taxon>Chlorellales</taxon>
        <taxon>Chlorellaceae</taxon>
        <taxon>Chlorella clade</taxon>
        <taxon>Chlorella</taxon>
    </lineage>
</organism>
<dbReference type="AlphaFoldDB" id="A0A9D4YSY4"/>
<dbReference type="Gene3D" id="1.25.70.10">
    <property type="entry name" value="Transcription termination factor 3, mitochondrial"/>
    <property type="match status" value="1"/>
</dbReference>
<reference evidence="1" key="1">
    <citation type="journal article" date="2019" name="Plant J.">
        <title>Chlorella vulgaris genome assembly and annotation reveals the molecular basis for metabolic acclimation to high light conditions.</title>
        <authorList>
            <person name="Cecchin M."/>
            <person name="Marcolungo L."/>
            <person name="Rossato M."/>
            <person name="Girolomoni L."/>
            <person name="Cosentino E."/>
            <person name="Cuine S."/>
            <person name="Li-Beisson Y."/>
            <person name="Delledonne M."/>
            <person name="Ballottari M."/>
        </authorList>
    </citation>
    <scope>NUCLEOTIDE SEQUENCE</scope>
    <source>
        <strain evidence="1">211/11P</strain>
    </source>
</reference>
<dbReference type="InterPro" id="IPR038538">
    <property type="entry name" value="MTERF_sf"/>
</dbReference>
<dbReference type="Proteomes" id="UP001055712">
    <property type="component" value="Unassembled WGS sequence"/>
</dbReference>
<comment type="caution">
    <text evidence="1">The sequence shown here is derived from an EMBL/GenBank/DDBJ whole genome shotgun (WGS) entry which is preliminary data.</text>
</comment>